<gene>
    <name evidence="2" type="ORF">PECAL_3P14630</name>
</gene>
<sequence length="381" mass="42862">MRCIAATTKLILFAAATNALAPVASMAKSKTHKKRSTHKNKAPPRLALARTIKKPERLADFVDLDDAAFEERVEAFMRDTTTFHHHLDQAPFTKFPPVRDFEEGQEYVILRSVKDEDTGMTTYNVVVYRKSYAGMSELEQRHALLDVFEQSKLFEKLEDNHNYAKSWFERFVKGQTPKIKGVAWHRANIAALQASASAESEKEMEEKLAEALKGSGIKFTDNEDAPMDADDVADALINPEGEGLPLFVGNETLAPFVELARGRIREDFKSLSHRGYYGNLFKTIKRKFKKRGLFLDMLVAAYGTRISKKTLKELLDKKWFQLDHVVAATMDEPNNFFETCSVPDPEGAFNCPGASPSPLHAIDATLPQDSFRLTGRVPRSS</sequence>
<feature type="chain" id="PRO_5035326187" evidence="1">
    <location>
        <begin position="20"/>
        <end position="381"/>
    </location>
</feature>
<dbReference type="EMBL" id="CAKKNE010000003">
    <property type="protein sequence ID" value="CAH0371515.1"/>
    <property type="molecule type" value="Genomic_DNA"/>
</dbReference>
<evidence type="ECO:0000256" key="1">
    <source>
        <dbReference type="SAM" id="SignalP"/>
    </source>
</evidence>
<organism evidence="2 3">
    <name type="scientific">Pelagomonas calceolata</name>
    <dbReference type="NCBI Taxonomy" id="35677"/>
    <lineage>
        <taxon>Eukaryota</taxon>
        <taxon>Sar</taxon>
        <taxon>Stramenopiles</taxon>
        <taxon>Ochrophyta</taxon>
        <taxon>Pelagophyceae</taxon>
        <taxon>Pelagomonadales</taxon>
        <taxon>Pelagomonadaceae</taxon>
        <taxon>Pelagomonas</taxon>
    </lineage>
</organism>
<keyword evidence="1" id="KW-0732">Signal</keyword>
<reference evidence="2" key="1">
    <citation type="submission" date="2021-11" db="EMBL/GenBank/DDBJ databases">
        <authorList>
            <consortium name="Genoscope - CEA"/>
            <person name="William W."/>
        </authorList>
    </citation>
    <scope>NUCLEOTIDE SEQUENCE</scope>
</reference>
<name>A0A8J2WYU5_9STRA</name>
<dbReference type="AlphaFoldDB" id="A0A8J2WYU5"/>
<keyword evidence="3" id="KW-1185">Reference proteome</keyword>
<feature type="signal peptide" evidence="1">
    <location>
        <begin position="1"/>
        <end position="19"/>
    </location>
</feature>
<proteinExistence type="predicted"/>
<protein>
    <submittedName>
        <fullName evidence="2">Uncharacterized protein</fullName>
    </submittedName>
</protein>
<accession>A0A8J2WYU5</accession>
<evidence type="ECO:0000313" key="2">
    <source>
        <dbReference type="EMBL" id="CAH0371515.1"/>
    </source>
</evidence>
<evidence type="ECO:0000313" key="3">
    <source>
        <dbReference type="Proteomes" id="UP000789595"/>
    </source>
</evidence>
<comment type="caution">
    <text evidence="2">The sequence shown here is derived from an EMBL/GenBank/DDBJ whole genome shotgun (WGS) entry which is preliminary data.</text>
</comment>
<dbReference type="Proteomes" id="UP000789595">
    <property type="component" value="Unassembled WGS sequence"/>
</dbReference>